<reference evidence="2" key="1">
    <citation type="submission" date="2018-02" db="EMBL/GenBank/DDBJ databases">
        <authorList>
            <person name="Hausmann B."/>
        </authorList>
    </citation>
    <scope>NUCLEOTIDE SEQUENCE [LARGE SCALE GENOMIC DNA]</scope>
    <source>
        <strain evidence="2">Peat soil MAG SbA1</strain>
    </source>
</reference>
<dbReference type="Pfam" id="PF14907">
    <property type="entry name" value="NTP_transf_5"/>
    <property type="match status" value="1"/>
</dbReference>
<sequence length="387" mass="43765">MPGTGPTLDTEWSILLAACSAIAPEQKRERLLPLLQQTVRWQRLFALADHHGTQPLLYQALSRLENTVPPVEMHSLRQSCQANLRKALLLSRELIRIMEHLATLDIEVMPYKGPALAELLYTDIALRQSGDIDLLIHPRDLPSILDAARELGYAPHQHLSAWEERAYLKSGYEYAFDGPAGPNLLELQWAIQPRFYAVDFDMNGLFQRAVTLTVAGRQMKTPSPADYFLILSLHAAKHVWGRLVWLCDIAQLMSRPGLDWNWIGSQAQDLGIARLLRITLLAAHQLLGASIPAAAEQTIPEDRATPALVQEIQAHIVSESAFNVESLAYFRLMLRLRERRSDRLRFLARLVFTPGPGEWAAVRLPRLLFPLYPLVRLARLATRPIRT</sequence>
<proteinExistence type="predicted"/>
<dbReference type="EMBL" id="OMOD01000046">
    <property type="protein sequence ID" value="SPF35161.1"/>
    <property type="molecule type" value="Genomic_DNA"/>
</dbReference>
<name>A0A2U3K673_9BACT</name>
<dbReference type="Proteomes" id="UP000238701">
    <property type="component" value="Unassembled WGS sequence"/>
</dbReference>
<evidence type="ECO:0000313" key="1">
    <source>
        <dbReference type="EMBL" id="SPF35161.1"/>
    </source>
</evidence>
<evidence type="ECO:0000313" key="2">
    <source>
        <dbReference type="Proteomes" id="UP000238701"/>
    </source>
</evidence>
<organism evidence="1 2">
    <name type="scientific">Candidatus Sulfotelmatobacter kueseliae</name>
    <dbReference type="NCBI Taxonomy" id="2042962"/>
    <lineage>
        <taxon>Bacteria</taxon>
        <taxon>Pseudomonadati</taxon>
        <taxon>Acidobacteriota</taxon>
        <taxon>Terriglobia</taxon>
        <taxon>Terriglobales</taxon>
        <taxon>Candidatus Korobacteraceae</taxon>
        <taxon>Candidatus Sulfotelmatobacter</taxon>
    </lineage>
</organism>
<evidence type="ECO:0008006" key="3">
    <source>
        <dbReference type="Google" id="ProtNLM"/>
    </source>
</evidence>
<dbReference type="AlphaFoldDB" id="A0A2U3K673"/>
<protein>
    <recommendedName>
        <fullName evidence="3">Nucleotidyltransferase family protein</fullName>
    </recommendedName>
</protein>
<gene>
    <name evidence="1" type="ORF">SBA1_140051</name>
</gene>
<dbReference type="InterPro" id="IPR039498">
    <property type="entry name" value="NTP_transf_5"/>
</dbReference>
<accession>A0A2U3K673</accession>